<dbReference type="RefSeq" id="WP_009580323.1">
    <property type="nucleotide sequence ID" value="NZ_AMZN01000044.1"/>
</dbReference>
<evidence type="ECO:0000313" key="1">
    <source>
        <dbReference type="EMBL" id="ELR71182.1"/>
    </source>
</evidence>
<organism evidence="1 2">
    <name type="scientific">Fulvivirga imtechensis AK7</name>
    <dbReference type="NCBI Taxonomy" id="1237149"/>
    <lineage>
        <taxon>Bacteria</taxon>
        <taxon>Pseudomonadati</taxon>
        <taxon>Bacteroidota</taxon>
        <taxon>Cytophagia</taxon>
        <taxon>Cytophagales</taxon>
        <taxon>Fulvivirgaceae</taxon>
        <taxon>Fulvivirga</taxon>
    </lineage>
</organism>
<accession>L8JVA9</accession>
<dbReference type="OrthoDB" id="1488184at2"/>
<evidence type="ECO:0000313" key="2">
    <source>
        <dbReference type="Proteomes" id="UP000011135"/>
    </source>
</evidence>
<dbReference type="Pfam" id="PF19268">
    <property type="entry name" value="CIS_TMP"/>
    <property type="match status" value="2"/>
</dbReference>
<comment type="caution">
    <text evidence="1">The sequence shown here is derived from an EMBL/GenBank/DDBJ whole genome shotgun (WGS) entry which is preliminary data.</text>
</comment>
<sequence length="1924" mass="221050">MPQNHHIDKHRIVISAGNNAAISGINKEIQDSKEEIFDIISRVFDKYFPDDRLIEIDKIRLDLGSLPATGFKQEYQRRLVLLLETELKKISEKPEFQGYVGQQPVRVHGRLELLKRYFLRGYEPSLQNEADFDPNVIVEELLITDTERFANKLAPVWASGNGRKRLQYQLHKDVFSKVNALMTGQGGIDTGPGQSPRFKPGKALLRQYIVEGTWTKDLKAPSVLWLNQFVDRLHRTESKDLFQELFKLMYQTSSRTRMAYALSLESLRKGFYGLPQLRKSLKELEIIEKELKNLQVDTDFLSSPTFKTFWLEYLNEYRNTGGKADAFNRLLTQVPVDQGKYRAVVVRKLGQLTEADQLTKKLKRPDEDRRHPDVKTGTFNSTMDVLIRFLEKGLLPQGLDLNEMMVGLLNTHSVLLARILNTKWHLYPVRFRLAHQLDIDHLVKLIPLLFGDSNYLTWLEEIFDSDAVVMAKDIPEKARKAIYFAFFEAIAGAHEQELNKLQFQELLALSIVQALPELDEEDIIWIREDQSYSYLGKHILKRLRSVEPAEEQRQYDKALLHELITKGTTSRTYKNQFKTAHEWQHFFDSVITSGEIGPGVLMGREVHETFWLEMVPSLDNNHLEKLTLQVATFQRSSIAGVLAELKLLEKELRSEAGPGAFYPLAKDIYVVLLQALTRSRFSMSATQLVSMLYREVFTKLKKDRTTAVYKELVRSLVLQSEHPDFERRHPRISNWLAGAVKMEVFEPALPKIKKKGAAGIEVAYQEKYNTADLLLFYIEKEVLPDWASLKSTSEINALADQAILHFDPQLMSRIGSGKLDIVAIQRLISLLKTDSWHQLLAYFEPARHIMLSQTISELVNWAQRHSFVSSSQEMEIFLRTQMLVLSLAPPSGIHEYDIRQLLRMVALKYEQAYPELLALLWSDSAMLKSKLLKDVVKKEYSFHVQQKGVSWSESGVEASARGKYTSVDAILQYLLQRKIPKWSAVNNEKDIGALIREGIKADPQEIKKIIHRVSHQPEAITAFARLLKIADLERVLHLGYMEAFARVEPVLYDLIEFQKQTNFFRTSQSDLKHSLLTLMLQVLSKWGTYQSEITLFAEFVDALAKQHTAAGKSSLYHELATWYGMLKSESLKTLIKQSMIGAGDDEEWGIGGILKEYRGQFQTFDLIVYHLKTRSFPDWASIKNKRSLQSLLNKAVTAQEMADILTSVVDDDIAIAAFIDLVSEKMLATTLEVLDNHHFRAYRQIIDDLLTIKIEGKLPVEKQELKQHLSLLLVTELSRPHPHKSSEEFALFLINQLARKISIESFELYNLLEKDLKNFRSRPLQKAVQDMRLREAYVGPDEQEESSVMADIDTLLYIISHGAIPWWHVRRTKKNASVKAETERLYKLLLHEHMTELMEVIRKSGKELYYLTAIFKNTSVNEFHRIINTVAPGMSGFVMLYTRSLESLSRKHRRLSYAEGTNIYLYIYQYTRDRSSGFTASVFVTEISRHIAGAVKLDRHEFLSDLTGATESLLLKGEHKFKPLLDIFHAIRHSSPPTEKDEVLDVLHKEEGGEEMAEDFGGTLRHYLEYGSLPFKTELKNYKDLVKAFDQEADSNPAEIKSVLLSVLARPMATERILRHGNQLLLKMAALLYGVREQEIEEWLFGIADFMHSTYPQVRRAAFGALAMQVLLKSISTHRSVKFDPAALTRLYFDRASKGHVPGLKENLAGVFQVYKPAAGVSTVFLRMLEKTIQEEAKYTKKPKKETPVEEKQEPLDESLLIHNAGAVILANFLPRYFDMLEMTEKRAFKDMETAARAVHLVQYLVTGQTETAEHELVLNKVLCGLELAYPVERSIELTPREKEVSESLLKGVLQNWDKLKSASIEALREGFLVRDGHLSETPHNWELKVETSGRDILLDFLPWSFNTIKLSWMEKSLNVHWRK</sequence>
<dbReference type="eggNOG" id="COG4942">
    <property type="taxonomic scope" value="Bacteria"/>
</dbReference>
<protein>
    <submittedName>
        <fullName evidence="1">Uncharacterized protein</fullName>
    </submittedName>
</protein>
<name>L8JVA9_9BACT</name>
<gene>
    <name evidence="1" type="ORF">C900_02986</name>
</gene>
<proteinExistence type="predicted"/>
<dbReference type="Proteomes" id="UP000011135">
    <property type="component" value="Unassembled WGS sequence"/>
</dbReference>
<dbReference type="EMBL" id="AMZN01000044">
    <property type="protein sequence ID" value="ELR71182.1"/>
    <property type="molecule type" value="Genomic_DNA"/>
</dbReference>
<dbReference type="STRING" id="1237149.C900_02986"/>
<keyword evidence="2" id="KW-1185">Reference proteome</keyword>
<dbReference type="InterPro" id="IPR045538">
    <property type="entry name" value="CIS_TMP"/>
</dbReference>
<reference evidence="1 2" key="1">
    <citation type="submission" date="2012-12" db="EMBL/GenBank/DDBJ databases">
        <title>Genome assembly of Fulvivirga imtechensis AK7.</title>
        <authorList>
            <person name="Nupur N."/>
            <person name="Khatri I."/>
            <person name="Kumar R."/>
            <person name="Subramanian S."/>
            <person name="Pinnaka A."/>
        </authorList>
    </citation>
    <scope>NUCLEOTIDE SEQUENCE [LARGE SCALE GENOMIC DNA]</scope>
    <source>
        <strain evidence="1 2">AK7</strain>
    </source>
</reference>